<comment type="caution">
    <text evidence="1">The sequence shown here is derived from an EMBL/GenBank/DDBJ whole genome shotgun (WGS) entry which is preliminary data.</text>
</comment>
<dbReference type="EMBL" id="MU154558">
    <property type="protein sequence ID" value="KAF9495860.1"/>
    <property type="molecule type" value="Genomic_DNA"/>
</dbReference>
<sequence length="775" mass="88076">MLLRLPAELVARIALHLLDSQPFRPPRALNSLRLTCQSLRQLLDSKHFKGKAFGVCFDVGSVGRRNFEADTGMRADQFEVWSRTVRSISERDVNEDEHEPGDHAPFTLLTSYPWDIGETFLQAYVMFLSNDGKNISQLEHAGLYSLLQAYLKKYLYKGELLDKGWPVESLENSCALWLLWMMTTEERLSKESLEDKEELVSMVLPWVMVPFRYSSAHAPPSHYTLPLDQHSQGRQRYNLPHSVTTAHGHYPIYGPAVLPTPTSQAIVNLPYTRGNYLDVSYFGTRCIFSAPPPSIAAKLLYFSRRRVGFGVPPHLPATRAEAIRRAREAWDREQRENGRVIGENSVVWDGRMPIGPTKEDIVDLNAHQSTELPIRTSWYAGWDGLDALTAPPSRWWDNDYYRSRYCYNVFLDNARRGGDVYTPGMLDGLWQGRMLIPSEHRLRSLLTSPRLPADPIARVEGQPDYLAEVTSALPLIMRLGEYHWLEGSRRRKDRTRSTMQQPLEDRLKALYQEAAEPGGIARCAKKVNRIDEGMGNAWFPHGTDFAVDNDVIRVRSPCSDFVAPMPSQYQMRNVVPSLYEKCHTTESNSHDTERCAKCLKREVRMQTRRRALAEENEKAIAQRLGNDEVERIFESVGLNRAQDSVLEMDVDGDEDGEDWKDVDSEDDEDVDEVIQEDDPLIAPPCHGVRDVLIHGSSDLSHAMAWHPFVFRGRVRPWDGLVGILRVSRDGAFTDTFFYGYVVGGKNFVGNGRNVGAEKDAGVPAWEGAFSMSKRE</sequence>
<reference evidence="1" key="1">
    <citation type="submission" date="2020-11" db="EMBL/GenBank/DDBJ databases">
        <authorList>
            <consortium name="DOE Joint Genome Institute"/>
            <person name="Ahrendt S."/>
            <person name="Riley R."/>
            <person name="Andreopoulos W."/>
            <person name="Labutti K."/>
            <person name="Pangilinan J."/>
            <person name="Ruiz-Duenas F.J."/>
            <person name="Barrasa J.M."/>
            <person name="Sanchez-Garcia M."/>
            <person name="Camarero S."/>
            <person name="Miyauchi S."/>
            <person name="Serrano A."/>
            <person name="Linde D."/>
            <person name="Babiker R."/>
            <person name="Drula E."/>
            <person name="Ayuso-Fernandez I."/>
            <person name="Pacheco R."/>
            <person name="Padilla G."/>
            <person name="Ferreira P."/>
            <person name="Barriuso J."/>
            <person name="Kellner H."/>
            <person name="Castanera R."/>
            <person name="Alfaro M."/>
            <person name="Ramirez L."/>
            <person name="Pisabarro A.G."/>
            <person name="Kuo A."/>
            <person name="Tritt A."/>
            <person name="Lipzen A."/>
            <person name="He G."/>
            <person name="Yan M."/>
            <person name="Ng V."/>
            <person name="Cullen D."/>
            <person name="Martin F."/>
            <person name="Rosso M.-N."/>
            <person name="Henrissat B."/>
            <person name="Hibbett D."/>
            <person name="Martinez A.T."/>
            <person name="Grigoriev I.V."/>
        </authorList>
    </citation>
    <scope>NUCLEOTIDE SEQUENCE</scope>
    <source>
        <strain evidence="1">ATCC 90797</strain>
    </source>
</reference>
<name>A0A9P5ZXM1_PLEER</name>
<protein>
    <recommendedName>
        <fullName evidence="3">F-box domain-containing protein</fullName>
    </recommendedName>
</protein>
<evidence type="ECO:0008006" key="3">
    <source>
        <dbReference type="Google" id="ProtNLM"/>
    </source>
</evidence>
<organism evidence="1 2">
    <name type="scientific">Pleurotus eryngii</name>
    <name type="common">Boletus of the steppes</name>
    <dbReference type="NCBI Taxonomy" id="5323"/>
    <lineage>
        <taxon>Eukaryota</taxon>
        <taxon>Fungi</taxon>
        <taxon>Dikarya</taxon>
        <taxon>Basidiomycota</taxon>
        <taxon>Agaricomycotina</taxon>
        <taxon>Agaricomycetes</taxon>
        <taxon>Agaricomycetidae</taxon>
        <taxon>Agaricales</taxon>
        <taxon>Pleurotineae</taxon>
        <taxon>Pleurotaceae</taxon>
        <taxon>Pleurotus</taxon>
    </lineage>
</organism>
<dbReference type="AlphaFoldDB" id="A0A9P5ZXM1"/>
<dbReference type="OrthoDB" id="5595695at2759"/>
<gene>
    <name evidence="1" type="ORF">BDN71DRAFT_818585</name>
</gene>
<keyword evidence="2" id="KW-1185">Reference proteome</keyword>
<evidence type="ECO:0000313" key="2">
    <source>
        <dbReference type="Proteomes" id="UP000807025"/>
    </source>
</evidence>
<evidence type="ECO:0000313" key="1">
    <source>
        <dbReference type="EMBL" id="KAF9495860.1"/>
    </source>
</evidence>
<accession>A0A9P5ZXM1</accession>
<proteinExistence type="predicted"/>
<dbReference type="Proteomes" id="UP000807025">
    <property type="component" value="Unassembled WGS sequence"/>
</dbReference>